<dbReference type="EMBL" id="OU015567">
    <property type="protein sequence ID" value="CAG5114379.1"/>
    <property type="molecule type" value="Genomic_DNA"/>
</dbReference>
<dbReference type="InterPro" id="IPR011356">
    <property type="entry name" value="Leucine_aapep/pepB"/>
</dbReference>
<protein>
    <submittedName>
        <fullName evidence="6">Oidioi.mRNA.OKI2018_I69.chr2.g8435.t1.cds</fullName>
    </submittedName>
</protein>
<dbReference type="Gene3D" id="3.30.40.10">
    <property type="entry name" value="Zinc/RING finger domain, C3HC4 (zinc finger)"/>
    <property type="match status" value="1"/>
</dbReference>
<dbReference type="SUPFAM" id="SSF53187">
    <property type="entry name" value="Zn-dependent exopeptidases"/>
    <property type="match status" value="1"/>
</dbReference>
<comment type="similarity">
    <text evidence="1">Belongs to the peptidase M17 family.</text>
</comment>
<reference evidence="6 7" key="1">
    <citation type="submission" date="2021-04" db="EMBL/GenBank/DDBJ databases">
        <authorList>
            <person name="Bliznina A."/>
        </authorList>
    </citation>
    <scope>NUCLEOTIDE SEQUENCE [LARGE SCALE GENOMIC DNA]</scope>
</reference>
<keyword evidence="4" id="KW-0378">Hydrolase</keyword>
<dbReference type="InterPro" id="IPR000819">
    <property type="entry name" value="Peptidase_M17_C"/>
</dbReference>
<dbReference type="CDD" id="cd00433">
    <property type="entry name" value="Peptidase_M17"/>
    <property type="match status" value="1"/>
</dbReference>
<feature type="domain" description="Cytosol aminopeptidase" evidence="5">
    <location>
        <begin position="171"/>
        <end position="178"/>
    </location>
</feature>
<organism evidence="6 7">
    <name type="scientific">Oikopleura dioica</name>
    <name type="common">Tunicate</name>
    <dbReference type="NCBI Taxonomy" id="34765"/>
    <lineage>
        <taxon>Eukaryota</taxon>
        <taxon>Metazoa</taxon>
        <taxon>Chordata</taxon>
        <taxon>Tunicata</taxon>
        <taxon>Appendicularia</taxon>
        <taxon>Copelata</taxon>
        <taxon>Oikopleuridae</taxon>
        <taxon>Oikopleura</taxon>
    </lineage>
</organism>
<evidence type="ECO:0000256" key="2">
    <source>
        <dbReference type="ARBA" id="ARBA00022438"/>
    </source>
</evidence>
<dbReference type="Proteomes" id="UP001158576">
    <property type="component" value="Chromosome 2"/>
</dbReference>
<dbReference type="PROSITE" id="PS00631">
    <property type="entry name" value="CYTOSOL_AP"/>
    <property type="match status" value="1"/>
</dbReference>
<proteinExistence type="inferred from homology"/>
<sequence length="590" mass="64799">MLSHLSESIRMVGRIVDMPCNEMHTDAFVEEAKRVALETKSKMRLISGEELKDQGFGGLWNVGKAASRPPALVVLSHEPEGARTAISWVGKGIVYDTGGLSIKGKVTMPGMKRDCAGAAAILGAYRTAVKTGFKETLHCILCLAENAVGPDSIRPDDVITLYSGKTVEVNNTDAEGRLVLGDGVAFASKDLKSDIIVDLATLTGTQNITTGKHHAAILTNSEEWEGHCVASGKASGDHAYPIIYCPEFQFTEFASYVADMKNSVNDRMNAQTSCAGIFIHSHLEDGFDFSGTAVHIDMAGPAASGERATSWGVSFLLTLFGQYSSNSTIRAIAPQSRLAKFFNMENLPSWTSQSLIQTLSSLTDSKIEQSVEKSESEYRTVSIKDISPALACPLCSGYIIDAIRRKSDPSILRHAHDSKKCPVCEVTMHYTDPTKAMKRDQVLCDLIYLMVPGLMKAEQESREHWREPNELQAFELEKLLSFVMLPKKTSSLKTECILRLPAQGNIGHLKTALCNLINNRRPKEMEIAADDLCILASNLPLENILTMSDIHDYNLALDFQDIEGVDNQRYPVLHYRLISEPNSEESSDSE</sequence>
<evidence type="ECO:0000259" key="5">
    <source>
        <dbReference type="PROSITE" id="PS00631"/>
    </source>
</evidence>
<dbReference type="InterPro" id="IPR013083">
    <property type="entry name" value="Znf_RING/FYVE/PHD"/>
</dbReference>
<accession>A0ABN7TEU1</accession>
<dbReference type="Pfam" id="PF00883">
    <property type="entry name" value="Peptidase_M17"/>
    <property type="match status" value="1"/>
</dbReference>
<evidence type="ECO:0000313" key="7">
    <source>
        <dbReference type="Proteomes" id="UP001158576"/>
    </source>
</evidence>
<keyword evidence="3" id="KW-0645">Protease</keyword>
<dbReference type="PANTHER" id="PTHR11963:SF4">
    <property type="entry name" value="AMINOPEPTIDASE NPEPL1-RELATED"/>
    <property type="match status" value="1"/>
</dbReference>
<dbReference type="PANTHER" id="PTHR11963">
    <property type="entry name" value="LEUCINE AMINOPEPTIDASE-RELATED"/>
    <property type="match status" value="1"/>
</dbReference>
<keyword evidence="2" id="KW-0031">Aminopeptidase</keyword>
<name>A0ABN7TEU1_OIKDI</name>
<evidence type="ECO:0000313" key="6">
    <source>
        <dbReference type="EMBL" id="CAG5114379.1"/>
    </source>
</evidence>
<evidence type="ECO:0000256" key="4">
    <source>
        <dbReference type="ARBA" id="ARBA00022801"/>
    </source>
</evidence>
<dbReference type="Gene3D" id="3.40.630.10">
    <property type="entry name" value="Zn peptidases"/>
    <property type="match status" value="1"/>
</dbReference>
<evidence type="ECO:0000256" key="3">
    <source>
        <dbReference type="ARBA" id="ARBA00022670"/>
    </source>
</evidence>
<evidence type="ECO:0000256" key="1">
    <source>
        <dbReference type="ARBA" id="ARBA00009528"/>
    </source>
</evidence>
<dbReference type="PRINTS" id="PR00481">
    <property type="entry name" value="LAMNOPPTDASE"/>
</dbReference>
<gene>
    <name evidence="6" type="ORF">OKIOD_LOCUS17200</name>
</gene>
<keyword evidence="7" id="KW-1185">Reference proteome</keyword>